<dbReference type="InterPro" id="IPR007541">
    <property type="entry name" value="Uncharacterised_BSP"/>
</dbReference>
<dbReference type="GeneID" id="54479329"/>
<feature type="region of interest" description="Disordered" evidence="1">
    <location>
        <begin position="17"/>
        <end position="37"/>
    </location>
</feature>
<dbReference type="AlphaFoldDB" id="A0A6A6PI07"/>
<dbReference type="PANTHER" id="PTHR33321">
    <property type="match status" value="1"/>
</dbReference>
<name>A0A6A6PI07_9PEZI</name>
<dbReference type="EMBL" id="MU001641">
    <property type="protein sequence ID" value="KAF2479426.1"/>
    <property type="molecule type" value="Genomic_DNA"/>
</dbReference>
<dbReference type="Pfam" id="PF04450">
    <property type="entry name" value="BSP"/>
    <property type="match status" value="1"/>
</dbReference>
<organism evidence="2 3">
    <name type="scientific">Neohortaea acidophila</name>
    <dbReference type="NCBI Taxonomy" id="245834"/>
    <lineage>
        <taxon>Eukaryota</taxon>
        <taxon>Fungi</taxon>
        <taxon>Dikarya</taxon>
        <taxon>Ascomycota</taxon>
        <taxon>Pezizomycotina</taxon>
        <taxon>Dothideomycetes</taxon>
        <taxon>Dothideomycetidae</taxon>
        <taxon>Mycosphaerellales</taxon>
        <taxon>Teratosphaeriaceae</taxon>
        <taxon>Neohortaea</taxon>
    </lineage>
</organism>
<dbReference type="Proteomes" id="UP000799767">
    <property type="component" value="Unassembled WGS sequence"/>
</dbReference>
<reference evidence="2" key="1">
    <citation type="journal article" date="2020" name="Stud. Mycol.">
        <title>101 Dothideomycetes genomes: a test case for predicting lifestyles and emergence of pathogens.</title>
        <authorList>
            <person name="Haridas S."/>
            <person name="Albert R."/>
            <person name="Binder M."/>
            <person name="Bloem J."/>
            <person name="Labutti K."/>
            <person name="Salamov A."/>
            <person name="Andreopoulos B."/>
            <person name="Baker S."/>
            <person name="Barry K."/>
            <person name="Bills G."/>
            <person name="Bluhm B."/>
            <person name="Cannon C."/>
            <person name="Castanera R."/>
            <person name="Culley D."/>
            <person name="Daum C."/>
            <person name="Ezra D."/>
            <person name="Gonzalez J."/>
            <person name="Henrissat B."/>
            <person name="Kuo A."/>
            <person name="Liang C."/>
            <person name="Lipzen A."/>
            <person name="Lutzoni F."/>
            <person name="Magnuson J."/>
            <person name="Mondo S."/>
            <person name="Nolan M."/>
            <person name="Ohm R."/>
            <person name="Pangilinan J."/>
            <person name="Park H.-J."/>
            <person name="Ramirez L."/>
            <person name="Alfaro M."/>
            <person name="Sun H."/>
            <person name="Tritt A."/>
            <person name="Yoshinaga Y."/>
            <person name="Zwiers L.-H."/>
            <person name="Turgeon B."/>
            <person name="Goodwin S."/>
            <person name="Spatafora J."/>
            <person name="Crous P."/>
            <person name="Grigoriev I."/>
        </authorList>
    </citation>
    <scope>NUCLEOTIDE SEQUENCE</scope>
    <source>
        <strain evidence="2">CBS 113389</strain>
    </source>
</reference>
<proteinExistence type="predicted"/>
<evidence type="ECO:0000256" key="1">
    <source>
        <dbReference type="SAM" id="MobiDB-lite"/>
    </source>
</evidence>
<evidence type="ECO:0000313" key="3">
    <source>
        <dbReference type="Proteomes" id="UP000799767"/>
    </source>
</evidence>
<protein>
    <submittedName>
        <fullName evidence="2">Peptidase of plants and bacteria-domain-containing protein</fullName>
    </submittedName>
</protein>
<accession>A0A6A6PI07</accession>
<keyword evidence="3" id="KW-1185">Reference proteome</keyword>
<feature type="compositionally biased region" description="Polar residues" evidence="1">
    <location>
        <begin position="23"/>
        <end position="32"/>
    </location>
</feature>
<sequence>MPVIPQYFQQEMPAISRADQAPLASSNPTTTAPLPIRRHRFPTPKLRLHLNQLSHEGSSIFLSNTKGNEDLETQVQNVLNLLYAPDDHRPGTRSVTFVLRSMDGVAYTDGTDLDSDHKEIHFNLNYITGIQGDARHEMLGVICHELVHCFQYNARGTCPGGLIEGIADWVRLRAGLAAKHWRQEADGKWDGGYQHTGFFLDYLEGRFGEGTVRKINGWLRGRKYDEKTLFADCCGGHAVGDLWEDYKKVLKSQGEGQSTGHEDAPPPVPTHAV</sequence>
<dbReference type="PANTHER" id="PTHR33321:SF12">
    <property type="entry name" value="PLANT BASIC SECRETORY PROTEIN (BSP) FAMILY PROTEIN"/>
    <property type="match status" value="1"/>
</dbReference>
<dbReference type="RefSeq" id="XP_033585996.1">
    <property type="nucleotide sequence ID" value="XM_033738327.1"/>
</dbReference>
<evidence type="ECO:0000313" key="2">
    <source>
        <dbReference type="EMBL" id="KAF2479426.1"/>
    </source>
</evidence>
<dbReference type="OrthoDB" id="891726at2759"/>
<feature type="region of interest" description="Disordered" evidence="1">
    <location>
        <begin position="253"/>
        <end position="273"/>
    </location>
</feature>
<gene>
    <name evidence="2" type="ORF">BDY17DRAFT_38388</name>
</gene>